<organism evidence="4">
    <name type="scientific">Darwinula stevensoni</name>
    <dbReference type="NCBI Taxonomy" id="69355"/>
    <lineage>
        <taxon>Eukaryota</taxon>
        <taxon>Metazoa</taxon>
        <taxon>Ecdysozoa</taxon>
        <taxon>Arthropoda</taxon>
        <taxon>Crustacea</taxon>
        <taxon>Oligostraca</taxon>
        <taxon>Ostracoda</taxon>
        <taxon>Podocopa</taxon>
        <taxon>Podocopida</taxon>
        <taxon>Darwinulocopina</taxon>
        <taxon>Darwinuloidea</taxon>
        <taxon>Darwinulidae</taxon>
        <taxon>Darwinula</taxon>
    </lineage>
</organism>
<evidence type="ECO:0000313" key="4">
    <source>
        <dbReference type="EMBL" id="CAD7240857.1"/>
    </source>
</evidence>
<feature type="domain" description="Ig-like" evidence="3">
    <location>
        <begin position="55"/>
        <end position="142"/>
    </location>
</feature>
<protein>
    <recommendedName>
        <fullName evidence="3">Ig-like domain-containing protein</fullName>
    </recommendedName>
</protein>
<keyword evidence="2" id="KW-0812">Transmembrane</keyword>
<keyword evidence="5" id="KW-1185">Reference proteome</keyword>
<dbReference type="FunFam" id="2.60.40.10:FF:000022">
    <property type="entry name" value="Cardiac titin"/>
    <property type="match status" value="1"/>
</dbReference>
<evidence type="ECO:0000313" key="5">
    <source>
        <dbReference type="Proteomes" id="UP000677054"/>
    </source>
</evidence>
<evidence type="ECO:0000256" key="2">
    <source>
        <dbReference type="SAM" id="Phobius"/>
    </source>
</evidence>
<dbReference type="Pfam" id="PF07679">
    <property type="entry name" value="I-set"/>
    <property type="match status" value="1"/>
</dbReference>
<name>A0A7R8X196_9CRUS</name>
<dbReference type="InterPro" id="IPR003598">
    <property type="entry name" value="Ig_sub2"/>
</dbReference>
<dbReference type="PROSITE" id="PS50835">
    <property type="entry name" value="IG_LIKE"/>
    <property type="match status" value="3"/>
</dbReference>
<dbReference type="Gene3D" id="2.60.40.10">
    <property type="entry name" value="Immunoglobulins"/>
    <property type="match status" value="3"/>
</dbReference>
<gene>
    <name evidence="4" type="ORF">DSTB1V02_LOCUS862</name>
</gene>
<dbReference type="InterPro" id="IPR013106">
    <property type="entry name" value="Ig_V-set"/>
</dbReference>
<dbReference type="EMBL" id="CAJPEV010000068">
    <property type="protein sequence ID" value="CAG0880011.1"/>
    <property type="molecule type" value="Genomic_DNA"/>
</dbReference>
<feature type="transmembrane region" description="Helical" evidence="2">
    <location>
        <begin position="336"/>
        <end position="357"/>
    </location>
</feature>
<dbReference type="InterPro" id="IPR007110">
    <property type="entry name" value="Ig-like_dom"/>
</dbReference>
<evidence type="ECO:0000256" key="1">
    <source>
        <dbReference type="ARBA" id="ARBA00022737"/>
    </source>
</evidence>
<dbReference type="OrthoDB" id="5970915at2759"/>
<dbReference type="InterPro" id="IPR003599">
    <property type="entry name" value="Ig_sub"/>
</dbReference>
<dbReference type="Proteomes" id="UP000677054">
    <property type="component" value="Unassembled WGS sequence"/>
</dbReference>
<dbReference type="SUPFAM" id="SSF48726">
    <property type="entry name" value="Immunoglobulin"/>
    <property type="match status" value="3"/>
</dbReference>
<reference evidence="4" key="1">
    <citation type="submission" date="2020-11" db="EMBL/GenBank/DDBJ databases">
        <authorList>
            <person name="Tran Van P."/>
        </authorList>
    </citation>
    <scope>NUCLEOTIDE SEQUENCE</scope>
</reference>
<dbReference type="PANTHER" id="PTHR13817:SF73">
    <property type="entry name" value="FIBRONECTIN TYPE-III DOMAIN-CONTAINING PROTEIN"/>
    <property type="match status" value="1"/>
</dbReference>
<dbReference type="SMART" id="SM00408">
    <property type="entry name" value="IGc2"/>
    <property type="match status" value="3"/>
</dbReference>
<keyword evidence="2" id="KW-1133">Transmembrane helix</keyword>
<dbReference type="InterPro" id="IPR050964">
    <property type="entry name" value="Striated_Muscle_Regulatory"/>
</dbReference>
<dbReference type="CDD" id="cd00096">
    <property type="entry name" value="Ig"/>
    <property type="match status" value="1"/>
</dbReference>
<dbReference type="InterPro" id="IPR013098">
    <property type="entry name" value="Ig_I-set"/>
</dbReference>
<dbReference type="InterPro" id="IPR013783">
    <property type="entry name" value="Ig-like_fold"/>
</dbReference>
<dbReference type="SMART" id="SM00409">
    <property type="entry name" value="IG"/>
    <property type="match status" value="3"/>
</dbReference>
<keyword evidence="1" id="KW-0677">Repeat</keyword>
<dbReference type="AlphaFoldDB" id="A0A7R8X196"/>
<proteinExistence type="predicted"/>
<dbReference type="PANTHER" id="PTHR13817">
    <property type="entry name" value="TITIN"/>
    <property type="match status" value="1"/>
</dbReference>
<accession>A0A7R8X196</accession>
<dbReference type="InterPro" id="IPR036179">
    <property type="entry name" value="Ig-like_dom_sf"/>
</dbReference>
<dbReference type="EMBL" id="LR899585">
    <property type="protein sequence ID" value="CAD7240857.1"/>
    <property type="molecule type" value="Genomic_DNA"/>
</dbReference>
<feature type="domain" description="Ig-like" evidence="3">
    <location>
        <begin position="164"/>
        <end position="237"/>
    </location>
</feature>
<evidence type="ECO:0000259" key="3">
    <source>
        <dbReference type="PROSITE" id="PS50835"/>
    </source>
</evidence>
<keyword evidence="2" id="KW-0472">Membrane</keyword>
<feature type="domain" description="Ig-like" evidence="3">
    <location>
        <begin position="241"/>
        <end position="331"/>
    </location>
</feature>
<dbReference type="Pfam" id="PF13927">
    <property type="entry name" value="Ig_3"/>
    <property type="match status" value="2"/>
</dbReference>
<dbReference type="SMART" id="SM00406">
    <property type="entry name" value="IGv"/>
    <property type="match status" value="1"/>
</dbReference>
<sequence>MMKTSTGFREGLYVDNRKILCPLQPMSCFTSSLWWNPTFVHDKDGRHFQDNRGQPVYKGWPKSGQIGEGEELVITCWVNRFETIKWTKDKEDVSVTDTNYVINLRYDQVLGQAGTLTIVSARLNDTGEYKCNSLHKDGFKVSVFSDATILTNEDAGGGKILHIGKDLLLECNTTDDTMRPFRWYKEGEQILNDNKKIVKNNTLLIKSAQKGDSGTYRCVIDDSHNGWGNREDGQNITVYIPVDVEPFHGKSINLVQGDRLHLECRVHGHPEFTITWHKDGKLLEDDGRITLTNNNTTLDISDLQFEDRAVYMCLAKNVRGSDNSTILVRVKDKLAALWPFLGICAEVILLSTIIFFYERKRSKQEGDESEGPETANPM</sequence>